<keyword evidence="1" id="KW-0472">Membrane</keyword>
<dbReference type="AlphaFoldDB" id="A0A494TCK5"/>
<dbReference type="KEGG" id="spha:D3Y57_16185"/>
<dbReference type="RefSeq" id="WP_121154235.1">
    <property type="nucleotide sequence ID" value="NZ_CP032829.1"/>
</dbReference>
<feature type="transmembrane region" description="Helical" evidence="1">
    <location>
        <begin position="41"/>
        <end position="59"/>
    </location>
</feature>
<reference evidence="2 3" key="1">
    <citation type="submission" date="2018-09" db="EMBL/GenBank/DDBJ databases">
        <title>Sphingomonas peninsula sp. nov., isolated from fildes peninsula, Antarctic soil.</title>
        <authorList>
            <person name="Yingchao G."/>
        </authorList>
    </citation>
    <scope>NUCLEOTIDE SEQUENCE [LARGE SCALE GENOMIC DNA]</scope>
    <source>
        <strain evidence="2 3">YZ-8</strain>
    </source>
</reference>
<evidence type="ECO:0000256" key="1">
    <source>
        <dbReference type="SAM" id="Phobius"/>
    </source>
</evidence>
<keyword evidence="3" id="KW-1185">Reference proteome</keyword>
<keyword evidence="1" id="KW-1133">Transmembrane helix</keyword>
<accession>A0A494TCK5</accession>
<dbReference type="Proteomes" id="UP000276254">
    <property type="component" value="Chromosome"/>
</dbReference>
<gene>
    <name evidence="2" type="ORF">D3Y57_16185</name>
</gene>
<proteinExistence type="predicted"/>
<keyword evidence="1" id="KW-0812">Transmembrane</keyword>
<evidence type="ECO:0000313" key="3">
    <source>
        <dbReference type="Proteomes" id="UP000276254"/>
    </source>
</evidence>
<protein>
    <submittedName>
        <fullName evidence="2">Uncharacterized protein</fullName>
    </submittedName>
</protein>
<sequence length="65" mass="6868">MRAILLIVGILALLAGALFALQGSGVVHWPSDSSMLDQSVWQSRGITIAIAGAAIILISRRVGRR</sequence>
<name>A0A494TCK5_SPHPE</name>
<evidence type="ECO:0000313" key="2">
    <source>
        <dbReference type="EMBL" id="AYJ87187.1"/>
    </source>
</evidence>
<dbReference type="EMBL" id="CP032829">
    <property type="protein sequence ID" value="AYJ87187.1"/>
    <property type="molecule type" value="Genomic_DNA"/>
</dbReference>
<organism evidence="2 3">
    <name type="scientific">Sphingomonas paeninsulae</name>
    <dbReference type="NCBI Taxonomy" id="2319844"/>
    <lineage>
        <taxon>Bacteria</taxon>
        <taxon>Pseudomonadati</taxon>
        <taxon>Pseudomonadota</taxon>
        <taxon>Alphaproteobacteria</taxon>
        <taxon>Sphingomonadales</taxon>
        <taxon>Sphingomonadaceae</taxon>
        <taxon>Sphingomonas</taxon>
    </lineage>
</organism>